<dbReference type="AlphaFoldDB" id="A0A9Q1C1A1"/>
<sequence length="127" mass="14699">MFHPSLKQFSEAKELCESYSGDHGRSHLVSIHDNDTNNFLVQNVVAKFGPVNTWIGLGDVYENGTFSWVDGSKFDYNNFHRTQPDLISTENCVHLWDLWVGNSPFTWNNIYCNVYYPFICQKTITPK</sequence>
<accession>A0A9Q1C1A1</accession>
<feature type="domain" description="C-type lectin" evidence="1">
    <location>
        <begin position="1"/>
        <end position="121"/>
    </location>
</feature>
<dbReference type="Pfam" id="PF00059">
    <property type="entry name" value="Lectin_C"/>
    <property type="match status" value="1"/>
</dbReference>
<reference evidence="2" key="1">
    <citation type="submission" date="2021-10" db="EMBL/GenBank/DDBJ databases">
        <title>Tropical sea cucumber genome reveals ecological adaptation and Cuvierian tubules defense mechanism.</title>
        <authorList>
            <person name="Chen T."/>
        </authorList>
    </citation>
    <scope>NUCLEOTIDE SEQUENCE</scope>
    <source>
        <strain evidence="2">Nanhai2018</strain>
        <tissue evidence="2">Muscle</tissue>
    </source>
</reference>
<comment type="caution">
    <text evidence="2">The sequence shown here is derived from an EMBL/GenBank/DDBJ whole genome shotgun (WGS) entry which is preliminary data.</text>
</comment>
<dbReference type="CDD" id="cd00037">
    <property type="entry name" value="CLECT"/>
    <property type="match status" value="1"/>
</dbReference>
<keyword evidence="3" id="KW-1185">Reference proteome</keyword>
<dbReference type="SUPFAM" id="SSF56436">
    <property type="entry name" value="C-type lectin-like"/>
    <property type="match status" value="1"/>
</dbReference>
<dbReference type="PROSITE" id="PS50041">
    <property type="entry name" value="C_TYPE_LECTIN_2"/>
    <property type="match status" value="1"/>
</dbReference>
<dbReference type="InterPro" id="IPR050111">
    <property type="entry name" value="C-type_lectin/snaclec_domain"/>
</dbReference>
<dbReference type="Gene3D" id="3.10.100.10">
    <property type="entry name" value="Mannose-Binding Protein A, subunit A"/>
    <property type="match status" value="1"/>
</dbReference>
<dbReference type="SMART" id="SM00034">
    <property type="entry name" value="CLECT"/>
    <property type="match status" value="1"/>
</dbReference>
<proteinExistence type="predicted"/>
<dbReference type="OrthoDB" id="441660at2759"/>
<dbReference type="InterPro" id="IPR016186">
    <property type="entry name" value="C-type_lectin-like/link_sf"/>
</dbReference>
<dbReference type="InterPro" id="IPR001304">
    <property type="entry name" value="C-type_lectin-like"/>
</dbReference>
<dbReference type="PANTHER" id="PTHR22803">
    <property type="entry name" value="MANNOSE, PHOSPHOLIPASE, LECTIN RECEPTOR RELATED"/>
    <property type="match status" value="1"/>
</dbReference>
<dbReference type="Proteomes" id="UP001152320">
    <property type="component" value="Chromosome 9"/>
</dbReference>
<dbReference type="EMBL" id="JAIZAY010000009">
    <property type="protein sequence ID" value="KAJ8036752.1"/>
    <property type="molecule type" value="Genomic_DNA"/>
</dbReference>
<evidence type="ECO:0000313" key="3">
    <source>
        <dbReference type="Proteomes" id="UP001152320"/>
    </source>
</evidence>
<organism evidence="2 3">
    <name type="scientific">Holothuria leucospilota</name>
    <name type="common">Black long sea cucumber</name>
    <name type="synonym">Mertensiothuria leucospilota</name>
    <dbReference type="NCBI Taxonomy" id="206669"/>
    <lineage>
        <taxon>Eukaryota</taxon>
        <taxon>Metazoa</taxon>
        <taxon>Echinodermata</taxon>
        <taxon>Eleutherozoa</taxon>
        <taxon>Echinozoa</taxon>
        <taxon>Holothuroidea</taxon>
        <taxon>Aspidochirotacea</taxon>
        <taxon>Aspidochirotida</taxon>
        <taxon>Holothuriidae</taxon>
        <taxon>Holothuria</taxon>
    </lineage>
</organism>
<evidence type="ECO:0000259" key="1">
    <source>
        <dbReference type="PROSITE" id="PS50041"/>
    </source>
</evidence>
<protein>
    <submittedName>
        <fullName evidence="2">Alpha-N-acetylgalactosamine-specific lectin</fullName>
    </submittedName>
</protein>
<name>A0A9Q1C1A1_HOLLE</name>
<gene>
    <name evidence="2" type="ORF">HOLleu_20816</name>
</gene>
<evidence type="ECO:0000313" key="2">
    <source>
        <dbReference type="EMBL" id="KAJ8036752.1"/>
    </source>
</evidence>
<dbReference type="InterPro" id="IPR016187">
    <property type="entry name" value="CTDL_fold"/>
</dbReference>